<accession>A0A931LWA1</accession>
<evidence type="ECO:0000313" key="2">
    <source>
        <dbReference type="Proteomes" id="UP000727962"/>
    </source>
</evidence>
<dbReference type="Proteomes" id="UP000727962">
    <property type="component" value="Unassembled WGS sequence"/>
</dbReference>
<organism evidence="1 2">
    <name type="scientific">Fimbriimonas ginsengisoli</name>
    <dbReference type="NCBI Taxonomy" id="1005039"/>
    <lineage>
        <taxon>Bacteria</taxon>
        <taxon>Bacillati</taxon>
        <taxon>Armatimonadota</taxon>
        <taxon>Fimbriimonadia</taxon>
        <taxon>Fimbriimonadales</taxon>
        <taxon>Fimbriimonadaceae</taxon>
        <taxon>Fimbriimonas</taxon>
    </lineage>
</organism>
<protein>
    <submittedName>
        <fullName evidence="1">Uncharacterized protein</fullName>
    </submittedName>
</protein>
<gene>
    <name evidence="1" type="ORF">HYR64_09710</name>
</gene>
<comment type="caution">
    <text evidence="1">The sequence shown here is derived from an EMBL/GenBank/DDBJ whole genome shotgun (WGS) entry which is preliminary data.</text>
</comment>
<name>A0A931LWA1_FIMGI</name>
<evidence type="ECO:0000313" key="1">
    <source>
        <dbReference type="EMBL" id="MBI1757368.1"/>
    </source>
</evidence>
<dbReference type="EMBL" id="JACOSL010000059">
    <property type="protein sequence ID" value="MBI1757368.1"/>
    <property type="molecule type" value="Genomic_DNA"/>
</dbReference>
<sequence length="145" mass="16003">MDKQESISRREALGLFKAVAALGTGLLVTRSVFAGQQEEMGGSLTQKLAYGEYECEFLVHSALTLKMRRGPARFALKLPPEMMKLLITDPRSNVQIKLVKWDAKQVKGQLIWGSADVKLNQGILIGLNRGYLQDKLVPLPPRPGG</sequence>
<dbReference type="AlphaFoldDB" id="A0A931LWA1"/>
<proteinExistence type="predicted"/>
<reference evidence="1" key="1">
    <citation type="submission" date="2020-07" db="EMBL/GenBank/DDBJ databases">
        <title>Huge and variable diversity of episymbiotic CPR bacteria and DPANN archaea in groundwater ecosystems.</title>
        <authorList>
            <person name="He C.Y."/>
            <person name="Keren R."/>
            <person name="Whittaker M."/>
            <person name="Farag I.F."/>
            <person name="Doudna J."/>
            <person name="Cate J.H.D."/>
            <person name="Banfield J.F."/>
        </authorList>
    </citation>
    <scope>NUCLEOTIDE SEQUENCE</scope>
    <source>
        <strain evidence="1">NC_groundwater_17_Pr7_B-0.1um_64_12</strain>
    </source>
</reference>